<evidence type="ECO:0000256" key="5">
    <source>
        <dbReference type="ARBA" id="ARBA00023274"/>
    </source>
</evidence>
<evidence type="ECO:0000313" key="8">
    <source>
        <dbReference type="EMBL" id="AVQ32412.1"/>
    </source>
</evidence>
<dbReference type="HAMAP" id="MF_00500">
    <property type="entry name" value="Ribosomal_bS20"/>
    <property type="match status" value="1"/>
</dbReference>
<keyword evidence="3 7" id="KW-0694">RNA-binding</keyword>
<dbReference type="InterPro" id="IPR002583">
    <property type="entry name" value="Ribosomal_bS20"/>
</dbReference>
<name>A0ABM6U7R3_FUSVA</name>
<dbReference type="PANTHER" id="PTHR33398">
    <property type="entry name" value="30S RIBOSOMAL PROTEIN S20"/>
    <property type="match status" value="1"/>
</dbReference>
<dbReference type="EMBL" id="CP028103">
    <property type="protein sequence ID" value="AVQ32412.1"/>
    <property type="molecule type" value="Genomic_DNA"/>
</dbReference>
<dbReference type="Pfam" id="PF01649">
    <property type="entry name" value="Ribosomal_S20p"/>
    <property type="match status" value="1"/>
</dbReference>
<evidence type="ECO:0000256" key="2">
    <source>
        <dbReference type="ARBA" id="ARBA00022730"/>
    </source>
</evidence>
<dbReference type="InterPro" id="IPR036510">
    <property type="entry name" value="Ribosomal_bS20_sf"/>
</dbReference>
<dbReference type="NCBIfam" id="TIGR00029">
    <property type="entry name" value="S20"/>
    <property type="match status" value="1"/>
</dbReference>
<comment type="function">
    <text evidence="7">Binds directly to 16S ribosomal RNA.</text>
</comment>
<keyword evidence="4 7" id="KW-0689">Ribosomal protein</keyword>
<evidence type="ECO:0000256" key="4">
    <source>
        <dbReference type="ARBA" id="ARBA00022980"/>
    </source>
</evidence>
<evidence type="ECO:0000256" key="6">
    <source>
        <dbReference type="ARBA" id="ARBA00035136"/>
    </source>
</evidence>
<evidence type="ECO:0000256" key="7">
    <source>
        <dbReference type="HAMAP-Rule" id="MF_00500"/>
    </source>
</evidence>
<protein>
    <recommendedName>
        <fullName evidence="6 7">Small ribosomal subunit protein bS20</fullName>
    </recommendedName>
</protein>
<dbReference type="GeneID" id="77469251"/>
<keyword evidence="2 7" id="KW-0699">rRNA-binding</keyword>
<keyword evidence="9" id="KW-1185">Reference proteome</keyword>
<dbReference type="Proteomes" id="UP000241238">
    <property type="component" value="Chromosome"/>
</dbReference>
<proteinExistence type="inferred from homology"/>
<accession>A0ABM6U7R3</accession>
<dbReference type="SUPFAM" id="SSF46992">
    <property type="entry name" value="Ribosomal protein S20"/>
    <property type="match status" value="1"/>
</dbReference>
<dbReference type="Gene3D" id="1.20.58.110">
    <property type="entry name" value="Ribosomal protein S20"/>
    <property type="match status" value="1"/>
</dbReference>
<reference evidence="9" key="1">
    <citation type="journal article" date="2018" name="MSphere">
        <title>Fusobacterium Genomics Using MinION and Illumina Sequencing Enables Genome Completion and Correction.</title>
        <authorList>
            <person name="Todd S.M."/>
            <person name="Settlage R.E."/>
            <person name="Lahmers K.K."/>
            <person name="Slade D.J."/>
        </authorList>
    </citation>
    <scope>NUCLEOTIDE SEQUENCE [LARGE SCALE GENOMIC DNA]</scope>
    <source>
        <strain evidence="9">ATCC 27725</strain>
    </source>
</reference>
<evidence type="ECO:0000256" key="1">
    <source>
        <dbReference type="ARBA" id="ARBA00007634"/>
    </source>
</evidence>
<gene>
    <name evidence="7" type="primary">rpsT</name>
    <name evidence="8" type="ORF">C4N18_14685</name>
</gene>
<keyword evidence="5 7" id="KW-0687">Ribonucleoprotein</keyword>
<evidence type="ECO:0000256" key="3">
    <source>
        <dbReference type="ARBA" id="ARBA00022884"/>
    </source>
</evidence>
<dbReference type="RefSeq" id="WP_005951467.1">
    <property type="nucleotide sequence ID" value="NZ_CP028103.1"/>
</dbReference>
<dbReference type="GO" id="GO:0005840">
    <property type="term" value="C:ribosome"/>
    <property type="evidence" value="ECO:0007669"/>
    <property type="project" value="UniProtKB-KW"/>
</dbReference>
<organism evidence="8 9">
    <name type="scientific">Fusobacterium varium ATCC 27725</name>
    <dbReference type="NCBI Taxonomy" id="469618"/>
    <lineage>
        <taxon>Bacteria</taxon>
        <taxon>Fusobacteriati</taxon>
        <taxon>Fusobacteriota</taxon>
        <taxon>Fusobacteriia</taxon>
        <taxon>Fusobacteriales</taxon>
        <taxon>Fusobacteriaceae</taxon>
        <taxon>Fusobacterium</taxon>
    </lineage>
</organism>
<evidence type="ECO:0000313" key="9">
    <source>
        <dbReference type="Proteomes" id="UP000241238"/>
    </source>
</evidence>
<dbReference type="PANTHER" id="PTHR33398:SF1">
    <property type="entry name" value="SMALL RIBOSOMAL SUBUNIT PROTEIN BS20C"/>
    <property type="match status" value="1"/>
</dbReference>
<sequence length="86" mass="9568">MAHSRSAKKRILVAERNRERNQAVKSRVKTMTKKVLTTVDTKDLEASKTALSVAYKELDKAVSKGIMKKNTASRKKARLAAKVNAL</sequence>
<comment type="similarity">
    <text evidence="1 7">Belongs to the bacterial ribosomal protein bS20 family.</text>
</comment>